<name>A0A0F9MPD4_9ZZZZ</name>
<comment type="caution">
    <text evidence="2">The sequence shown here is derived from an EMBL/GenBank/DDBJ whole genome shotgun (WGS) entry which is preliminary data.</text>
</comment>
<accession>A0A0F9MPD4</accession>
<organism evidence="2">
    <name type="scientific">marine sediment metagenome</name>
    <dbReference type="NCBI Taxonomy" id="412755"/>
    <lineage>
        <taxon>unclassified sequences</taxon>
        <taxon>metagenomes</taxon>
        <taxon>ecological metagenomes</taxon>
    </lineage>
</organism>
<proteinExistence type="predicted"/>
<sequence length="190" mass="20977">MSDHQAEQHDAFAEHRKNSLYWLRNYQEELATLALLEGILPSFVRRRYRIASLHRIADVGRGYLSLEPAGPITDDLATANALHADVDKLFGFLLGKCQGADGAPERPTREVTASTGHVRYEFTLSGLPGFEDALDVTIGRLPAGSACHITKKVKGTRVVEDVEYEMVCDDDAPGISPEERAEEAEREAVQ</sequence>
<dbReference type="EMBL" id="LAZR01004375">
    <property type="protein sequence ID" value="KKN09190.1"/>
    <property type="molecule type" value="Genomic_DNA"/>
</dbReference>
<evidence type="ECO:0000313" key="2">
    <source>
        <dbReference type="EMBL" id="KKN09190.1"/>
    </source>
</evidence>
<reference evidence="2" key="1">
    <citation type="journal article" date="2015" name="Nature">
        <title>Complex archaea that bridge the gap between prokaryotes and eukaryotes.</title>
        <authorList>
            <person name="Spang A."/>
            <person name="Saw J.H."/>
            <person name="Jorgensen S.L."/>
            <person name="Zaremba-Niedzwiedzka K."/>
            <person name="Martijn J."/>
            <person name="Lind A.E."/>
            <person name="van Eijk R."/>
            <person name="Schleper C."/>
            <person name="Guy L."/>
            <person name="Ettema T.J."/>
        </authorList>
    </citation>
    <scope>NUCLEOTIDE SEQUENCE</scope>
</reference>
<feature type="region of interest" description="Disordered" evidence="1">
    <location>
        <begin position="169"/>
        <end position="190"/>
    </location>
</feature>
<feature type="compositionally biased region" description="Acidic residues" evidence="1">
    <location>
        <begin position="180"/>
        <end position="190"/>
    </location>
</feature>
<gene>
    <name evidence="2" type="ORF">LCGC14_1049180</name>
</gene>
<dbReference type="AlphaFoldDB" id="A0A0F9MPD4"/>
<evidence type="ECO:0000256" key="1">
    <source>
        <dbReference type="SAM" id="MobiDB-lite"/>
    </source>
</evidence>
<protein>
    <submittedName>
        <fullName evidence="2">Uncharacterized protein</fullName>
    </submittedName>
</protein>